<dbReference type="GO" id="GO:0071004">
    <property type="term" value="C:U2-type prespliceosome"/>
    <property type="evidence" value="ECO:0007669"/>
    <property type="project" value="TreeGrafter"/>
</dbReference>
<keyword evidence="12" id="KW-1185">Reference proteome</keyword>
<evidence type="ECO:0000256" key="6">
    <source>
        <dbReference type="ARBA" id="ARBA00023187"/>
    </source>
</evidence>
<dbReference type="GO" id="GO:1990726">
    <property type="term" value="C:Lsm1-7-Pat1 complex"/>
    <property type="evidence" value="ECO:0007669"/>
    <property type="project" value="TreeGrafter"/>
</dbReference>
<comment type="similarity">
    <text evidence="2">Belongs to the snRNP Sm proteins family.</text>
</comment>
<keyword evidence="7" id="KW-0539">Nucleus</keyword>
<dbReference type="CDD" id="cd01729">
    <property type="entry name" value="LSm7"/>
    <property type="match status" value="1"/>
</dbReference>
<dbReference type="GO" id="GO:0005689">
    <property type="term" value="C:U12-type spliceosomal complex"/>
    <property type="evidence" value="ECO:0007669"/>
    <property type="project" value="TreeGrafter"/>
</dbReference>
<dbReference type="GO" id="GO:0071013">
    <property type="term" value="C:catalytic step 2 spliceosome"/>
    <property type="evidence" value="ECO:0007669"/>
    <property type="project" value="TreeGrafter"/>
</dbReference>
<evidence type="ECO:0000256" key="9">
    <source>
        <dbReference type="SAM" id="MobiDB-lite"/>
    </source>
</evidence>
<dbReference type="SUPFAM" id="SSF50182">
    <property type="entry name" value="Sm-like ribonucleoproteins"/>
    <property type="match status" value="1"/>
</dbReference>
<evidence type="ECO:0000313" key="12">
    <source>
        <dbReference type="Proteomes" id="UP000245942"/>
    </source>
</evidence>
<dbReference type="GO" id="GO:0003723">
    <property type="term" value="F:RNA binding"/>
    <property type="evidence" value="ECO:0007669"/>
    <property type="project" value="UniProtKB-KW"/>
</dbReference>
<feature type="domain" description="Sm" evidence="10">
    <location>
        <begin position="59"/>
        <end position="137"/>
    </location>
</feature>
<evidence type="ECO:0000256" key="4">
    <source>
        <dbReference type="ARBA" id="ARBA00022728"/>
    </source>
</evidence>
<evidence type="ECO:0000259" key="10">
    <source>
        <dbReference type="PROSITE" id="PS52002"/>
    </source>
</evidence>
<keyword evidence="6" id="KW-0508">mRNA splicing</keyword>
<keyword evidence="3" id="KW-0507">mRNA processing</keyword>
<reference evidence="11 12" key="1">
    <citation type="journal article" date="2018" name="Mol. Biol. Evol.">
        <title>Broad Genomic Sampling Reveals a Smut Pathogenic Ancestry of the Fungal Clade Ustilaginomycotina.</title>
        <authorList>
            <person name="Kijpornyongpan T."/>
            <person name="Mondo S.J."/>
            <person name="Barry K."/>
            <person name="Sandor L."/>
            <person name="Lee J."/>
            <person name="Lipzen A."/>
            <person name="Pangilinan J."/>
            <person name="LaButti K."/>
            <person name="Hainaut M."/>
            <person name="Henrissat B."/>
            <person name="Grigoriev I.V."/>
            <person name="Spatafora J.W."/>
            <person name="Aime M.C."/>
        </authorList>
    </citation>
    <scope>NUCLEOTIDE SEQUENCE [LARGE SCALE GENOMIC DNA]</scope>
    <source>
        <strain evidence="11 12">MCA 4718</strain>
    </source>
</reference>
<feature type="compositionally biased region" description="Gly residues" evidence="9">
    <location>
        <begin position="7"/>
        <end position="23"/>
    </location>
</feature>
<evidence type="ECO:0000256" key="8">
    <source>
        <dbReference type="ARBA" id="ARBA00023274"/>
    </source>
</evidence>
<dbReference type="InterPro" id="IPR001163">
    <property type="entry name" value="Sm_dom_euk/arc"/>
</dbReference>
<name>A0A316TZD5_9BASI</name>
<dbReference type="Gene3D" id="2.30.30.100">
    <property type="match status" value="1"/>
</dbReference>
<evidence type="ECO:0000313" key="11">
    <source>
        <dbReference type="EMBL" id="PWN18350.1"/>
    </source>
</evidence>
<dbReference type="GeneID" id="37015080"/>
<evidence type="ECO:0000256" key="2">
    <source>
        <dbReference type="ARBA" id="ARBA00006850"/>
    </source>
</evidence>
<sequence>MSERGGRGGSSRGGPRGGGGGRGNHSNARGGSRGGGGGGAGGRGGGASGGGQQQERKKEVILDLAKFVDKKIRVKFQGGREVQGVLKGYDQLMNLVMDEVTEYLPSDGSGSEQKTRQLGLAVLRGTAVTIINPADGFEQIANPFVSAE</sequence>
<dbReference type="Proteomes" id="UP000245942">
    <property type="component" value="Unassembled WGS sequence"/>
</dbReference>
<dbReference type="InterPro" id="IPR044641">
    <property type="entry name" value="Lsm7/SmG-like"/>
</dbReference>
<dbReference type="OrthoDB" id="274944at2759"/>
<feature type="compositionally biased region" description="Gly residues" evidence="9">
    <location>
        <begin position="31"/>
        <end position="52"/>
    </location>
</feature>
<evidence type="ECO:0000256" key="5">
    <source>
        <dbReference type="ARBA" id="ARBA00022884"/>
    </source>
</evidence>
<dbReference type="GO" id="GO:0097526">
    <property type="term" value="C:spliceosomal tri-snRNP complex"/>
    <property type="evidence" value="ECO:0007669"/>
    <property type="project" value="TreeGrafter"/>
</dbReference>
<dbReference type="PANTHER" id="PTHR10553">
    <property type="entry name" value="SMALL NUCLEAR RIBONUCLEOPROTEIN"/>
    <property type="match status" value="1"/>
</dbReference>
<dbReference type="PROSITE" id="PS52002">
    <property type="entry name" value="SM"/>
    <property type="match status" value="1"/>
</dbReference>
<dbReference type="InterPro" id="IPR010920">
    <property type="entry name" value="LSM_dom_sf"/>
</dbReference>
<dbReference type="EMBL" id="KZ819337">
    <property type="protein sequence ID" value="PWN18350.1"/>
    <property type="molecule type" value="Genomic_DNA"/>
</dbReference>
<gene>
    <name evidence="11" type="ORF">BCV69DRAFT_285316</name>
</gene>
<keyword evidence="8" id="KW-0687">Ribonucleoprotein</keyword>
<dbReference type="RefSeq" id="XP_025345510.1">
    <property type="nucleotide sequence ID" value="XM_025493346.1"/>
</dbReference>
<dbReference type="PANTHER" id="PTHR10553:SF5">
    <property type="entry name" value="U6 SNRNA-ASSOCIATED SM-LIKE PROTEIN LSM7"/>
    <property type="match status" value="1"/>
</dbReference>
<comment type="subcellular location">
    <subcellularLocation>
        <location evidence="1">Nucleus</location>
    </subcellularLocation>
</comment>
<organism evidence="11 12">
    <name type="scientific">Pseudomicrostroma glucosiphilum</name>
    <dbReference type="NCBI Taxonomy" id="1684307"/>
    <lineage>
        <taxon>Eukaryota</taxon>
        <taxon>Fungi</taxon>
        <taxon>Dikarya</taxon>
        <taxon>Basidiomycota</taxon>
        <taxon>Ustilaginomycotina</taxon>
        <taxon>Exobasidiomycetes</taxon>
        <taxon>Microstromatales</taxon>
        <taxon>Microstromatales incertae sedis</taxon>
        <taxon>Pseudomicrostroma</taxon>
    </lineage>
</organism>
<dbReference type="InterPro" id="IPR047575">
    <property type="entry name" value="Sm"/>
</dbReference>
<dbReference type="AlphaFoldDB" id="A0A316TZD5"/>
<dbReference type="SMART" id="SM00651">
    <property type="entry name" value="Sm"/>
    <property type="match status" value="1"/>
</dbReference>
<dbReference type="GO" id="GO:0000956">
    <property type="term" value="P:nuclear-transcribed mRNA catabolic process"/>
    <property type="evidence" value="ECO:0007669"/>
    <property type="project" value="InterPro"/>
</dbReference>
<keyword evidence="4" id="KW-0747">Spliceosome</keyword>
<proteinExistence type="inferred from homology"/>
<dbReference type="GO" id="GO:0000398">
    <property type="term" value="P:mRNA splicing, via spliceosome"/>
    <property type="evidence" value="ECO:0007669"/>
    <property type="project" value="InterPro"/>
</dbReference>
<dbReference type="GO" id="GO:0005688">
    <property type="term" value="C:U6 snRNP"/>
    <property type="evidence" value="ECO:0007669"/>
    <property type="project" value="TreeGrafter"/>
</dbReference>
<keyword evidence="5" id="KW-0694">RNA-binding</keyword>
<dbReference type="STRING" id="1684307.A0A316TZD5"/>
<evidence type="ECO:0000256" key="7">
    <source>
        <dbReference type="ARBA" id="ARBA00023242"/>
    </source>
</evidence>
<dbReference type="Pfam" id="PF01423">
    <property type="entry name" value="LSM"/>
    <property type="match status" value="1"/>
</dbReference>
<dbReference type="InterPro" id="IPR017132">
    <property type="entry name" value="Lsm7"/>
</dbReference>
<evidence type="ECO:0000256" key="3">
    <source>
        <dbReference type="ARBA" id="ARBA00022664"/>
    </source>
</evidence>
<protein>
    <submittedName>
        <fullName evidence="11">U6 snRNA-associated Sm-like protein LSm7</fullName>
    </submittedName>
</protein>
<evidence type="ECO:0000256" key="1">
    <source>
        <dbReference type="ARBA" id="ARBA00004123"/>
    </source>
</evidence>
<accession>A0A316TZD5</accession>
<feature type="region of interest" description="Disordered" evidence="9">
    <location>
        <begin position="1"/>
        <end position="56"/>
    </location>
</feature>